<dbReference type="GeneID" id="110411276"/>
<protein>
    <submittedName>
        <fullName evidence="3">Uncharacterized protein LOC110411276 isoform X1</fullName>
    </submittedName>
</protein>
<evidence type="ECO:0000313" key="3">
    <source>
        <dbReference type="RefSeq" id="XP_021277029.1"/>
    </source>
</evidence>
<evidence type="ECO:0000313" key="2">
    <source>
        <dbReference type="Proteomes" id="UP000504621"/>
    </source>
</evidence>
<evidence type="ECO:0000256" key="1">
    <source>
        <dbReference type="SAM" id="MobiDB-lite"/>
    </source>
</evidence>
<sequence length="164" mass="18881">MEPSHSQMETPPLSSKESRINRYKPIWRILLISNLALGGMLYEVRGASDLAYMFAKARKKNSSIVDNKPAKIEMEPDKSKTEADVSSAPLTPTPVYEEPPIFPVVATPPKILEPIPEDQQRELFEWILEEKRKVKPKDPEERKRIDEEKAILKQFIRAKSMPRI</sequence>
<dbReference type="AlphaFoldDB" id="A0A6J0ZRY4"/>
<dbReference type="Proteomes" id="UP000504621">
    <property type="component" value="Unplaced"/>
</dbReference>
<dbReference type="PANTHER" id="PTHR34364:SF9">
    <property type="match status" value="1"/>
</dbReference>
<dbReference type="OrthoDB" id="1907935at2759"/>
<keyword evidence="2" id="KW-1185">Reference proteome</keyword>
<organism evidence="2 3">
    <name type="scientific">Herrania umbratica</name>
    <dbReference type="NCBI Taxonomy" id="108875"/>
    <lineage>
        <taxon>Eukaryota</taxon>
        <taxon>Viridiplantae</taxon>
        <taxon>Streptophyta</taxon>
        <taxon>Embryophyta</taxon>
        <taxon>Tracheophyta</taxon>
        <taxon>Spermatophyta</taxon>
        <taxon>Magnoliopsida</taxon>
        <taxon>eudicotyledons</taxon>
        <taxon>Gunneridae</taxon>
        <taxon>Pentapetalae</taxon>
        <taxon>rosids</taxon>
        <taxon>malvids</taxon>
        <taxon>Malvales</taxon>
        <taxon>Malvaceae</taxon>
        <taxon>Byttnerioideae</taxon>
        <taxon>Herrania</taxon>
    </lineage>
</organism>
<dbReference type="RefSeq" id="XP_021277029.1">
    <property type="nucleotide sequence ID" value="XM_021421354.1"/>
</dbReference>
<proteinExistence type="predicted"/>
<reference evidence="3" key="1">
    <citation type="submission" date="2025-08" db="UniProtKB">
        <authorList>
            <consortium name="RefSeq"/>
        </authorList>
    </citation>
    <scope>IDENTIFICATION</scope>
    <source>
        <tissue evidence="3">Leaf</tissue>
    </source>
</reference>
<feature type="region of interest" description="Disordered" evidence="1">
    <location>
        <begin position="67"/>
        <end position="94"/>
    </location>
</feature>
<dbReference type="PANTHER" id="PTHR34364">
    <property type="entry name" value="WAS/WASL-INTERACTING FAMILY PROTEIN"/>
    <property type="match status" value="1"/>
</dbReference>
<accession>A0A6J0ZRY4</accession>
<name>A0A6J0ZRY4_9ROSI</name>
<feature type="compositionally biased region" description="Basic and acidic residues" evidence="1">
    <location>
        <begin position="68"/>
        <end position="83"/>
    </location>
</feature>
<gene>
    <name evidence="3" type="primary">LOC110411276</name>
</gene>